<name>A0ABW5L384_9SPHI</name>
<accession>A0ABW5L384</accession>
<proteinExistence type="predicted"/>
<feature type="compositionally biased region" description="Polar residues" evidence="1">
    <location>
        <begin position="1"/>
        <end position="11"/>
    </location>
</feature>
<feature type="region of interest" description="Disordered" evidence="1">
    <location>
        <begin position="1"/>
        <end position="29"/>
    </location>
</feature>
<keyword evidence="3" id="KW-1185">Reference proteome</keyword>
<dbReference type="Proteomes" id="UP001597440">
    <property type="component" value="Unassembled WGS sequence"/>
</dbReference>
<gene>
    <name evidence="2" type="ORF">ACFSQW_13770</name>
</gene>
<evidence type="ECO:0000313" key="3">
    <source>
        <dbReference type="Proteomes" id="UP001597440"/>
    </source>
</evidence>
<organism evidence="2 3">
    <name type="scientific">Sphingobacterium tabacisoli</name>
    <dbReference type="NCBI Taxonomy" id="2044855"/>
    <lineage>
        <taxon>Bacteria</taxon>
        <taxon>Pseudomonadati</taxon>
        <taxon>Bacteroidota</taxon>
        <taxon>Sphingobacteriia</taxon>
        <taxon>Sphingobacteriales</taxon>
        <taxon>Sphingobacteriaceae</taxon>
        <taxon>Sphingobacterium</taxon>
    </lineage>
</organism>
<evidence type="ECO:0000313" key="2">
    <source>
        <dbReference type="EMBL" id="MFD2555469.1"/>
    </source>
</evidence>
<comment type="caution">
    <text evidence="2">The sequence shown here is derived from an EMBL/GenBank/DDBJ whole genome shotgun (WGS) entry which is preliminary data.</text>
</comment>
<dbReference type="EMBL" id="JBHULD010000014">
    <property type="protein sequence ID" value="MFD2555469.1"/>
    <property type="molecule type" value="Genomic_DNA"/>
</dbReference>
<sequence>MRYEQGSNPSLSAEKPSSKDEGFLRLRGMRTRRDGLGSIPEGLRFSCRRPVGLSQSFAKSPLKSVQVR</sequence>
<dbReference type="RefSeq" id="WP_210353793.1">
    <property type="nucleotide sequence ID" value="NZ_JAEQMU010000001.1"/>
</dbReference>
<reference evidence="3" key="1">
    <citation type="journal article" date="2019" name="Int. J. Syst. Evol. Microbiol.">
        <title>The Global Catalogue of Microorganisms (GCM) 10K type strain sequencing project: providing services to taxonomists for standard genome sequencing and annotation.</title>
        <authorList>
            <consortium name="The Broad Institute Genomics Platform"/>
            <consortium name="The Broad Institute Genome Sequencing Center for Infectious Disease"/>
            <person name="Wu L."/>
            <person name="Ma J."/>
        </authorList>
    </citation>
    <scope>NUCLEOTIDE SEQUENCE [LARGE SCALE GENOMIC DNA]</scope>
    <source>
        <strain evidence="3">KCTC 52298</strain>
    </source>
</reference>
<protein>
    <submittedName>
        <fullName evidence="2">Uncharacterized protein</fullName>
    </submittedName>
</protein>
<evidence type="ECO:0000256" key="1">
    <source>
        <dbReference type="SAM" id="MobiDB-lite"/>
    </source>
</evidence>